<name>A0A512PHJ8_9CELL</name>
<accession>A0A512PHJ8</accession>
<dbReference type="Proteomes" id="UP000321798">
    <property type="component" value="Unassembled WGS sequence"/>
</dbReference>
<keyword evidence="2" id="KW-1185">Reference proteome</keyword>
<sequence length="85" mass="10075">MRLTKQIRQQLLVQNEGFETVTRSREKNFTENRQYRIEGGQLHVRATGQTSWADSRFDDRFIADDAQTHRFLYENLGRLNTEGLD</sequence>
<gene>
    <name evidence="1" type="ORF">CSO01_33900</name>
</gene>
<proteinExistence type="predicted"/>
<evidence type="ECO:0000313" key="1">
    <source>
        <dbReference type="EMBL" id="GEP70675.1"/>
    </source>
</evidence>
<comment type="caution">
    <text evidence="1">The sequence shown here is derived from an EMBL/GenBank/DDBJ whole genome shotgun (WGS) entry which is preliminary data.</text>
</comment>
<protein>
    <submittedName>
        <fullName evidence="1">Uncharacterized protein</fullName>
    </submittedName>
</protein>
<reference evidence="1 2" key="1">
    <citation type="submission" date="2019-07" db="EMBL/GenBank/DDBJ databases">
        <title>Whole genome shotgun sequence of Cellulomonas soli NBRC 109434.</title>
        <authorList>
            <person name="Hosoyama A."/>
            <person name="Uohara A."/>
            <person name="Ohji S."/>
            <person name="Ichikawa N."/>
        </authorList>
    </citation>
    <scope>NUCLEOTIDE SEQUENCE [LARGE SCALE GENOMIC DNA]</scope>
    <source>
        <strain evidence="1 2">NBRC 109434</strain>
    </source>
</reference>
<organism evidence="1 2">
    <name type="scientific">Cellulomonas soli</name>
    <dbReference type="NCBI Taxonomy" id="931535"/>
    <lineage>
        <taxon>Bacteria</taxon>
        <taxon>Bacillati</taxon>
        <taxon>Actinomycetota</taxon>
        <taxon>Actinomycetes</taxon>
        <taxon>Micrococcales</taxon>
        <taxon>Cellulomonadaceae</taxon>
        <taxon>Cellulomonas</taxon>
    </lineage>
</organism>
<evidence type="ECO:0000313" key="2">
    <source>
        <dbReference type="Proteomes" id="UP000321798"/>
    </source>
</evidence>
<dbReference type="EMBL" id="BKAL01000015">
    <property type="protein sequence ID" value="GEP70675.1"/>
    <property type="molecule type" value="Genomic_DNA"/>
</dbReference>
<dbReference type="RefSeq" id="WP_146954451.1">
    <property type="nucleotide sequence ID" value="NZ_BAABBJ010000012.1"/>
</dbReference>
<dbReference type="OrthoDB" id="5194906at2"/>
<dbReference type="AlphaFoldDB" id="A0A512PHJ8"/>